<feature type="transmembrane region" description="Helical" evidence="13">
    <location>
        <begin position="285"/>
        <end position="304"/>
    </location>
</feature>
<keyword evidence="16" id="KW-1185">Reference proteome</keyword>
<evidence type="ECO:0000256" key="2">
    <source>
        <dbReference type="ARBA" id="ARBA00004651"/>
    </source>
</evidence>
<evidence type="ECO:0000256" key="8">
    <source>
        <dbReference type="ARBA" id="ARBA00023040"/>
    </source>
</evidence>
<dbReference type="GO" id="GO:0004984">
    <property type="term" value="F:olfactory receptor activity"/>
    <property type="evidence" value="ECO:0007669"/>
    <property type="project" value="InterPro"/>
</dbReference>
<evidence type="ECO:0000256" key="9">
    <source>
        <dbReference type="ARBA" id="ARBA00023136"/>
    </source>
</evidence>
<dbReference type="GO" id="GO:0004930">
    <property type="term" value="F:G protein-coupled receptor activity"/>
    <property type="evidence" value="ECO:0007669"/>
    <property type="project" value="UniProtKB-KW"/>
</dbReference>
<comment type="function">
    <text evidence="1">Odorant receptor.</text>
</comment>
<dbReference type="SUPFAM" id="SSF81321">
    <property type="entry name" value="Family A G protein-coupled receptor-like"/>
    <property type="match status" value="1"/>
</dbReference>
<protein>
    <recommendedName>
        <fullName evidence="13">Olfactory receptor</fullName>
    </recommendedName>
</protein>
<comment type="subcellular location">
    <subcellularLocation>
        <location evidence="2 13">Cell membrane</location>
        <topology evidence="2 13">Multi-pass membrane protein</topology>
    </subcellularLocation>
</comment>
<comment type="similarity">
    <text evidence="12">Belongs to the G-protein coupled receptor 1 family.</text>
</comment>
<dbReference type="CDD" id="cd15227">
    <property type="entry name" value="7tmA_OR14-like"/>
    <property type="match status" value="1"/>
</dbReference>
<evidence type="ECO:0000256" key="1">
    <source>
        <dbReference type="ARBA" id="ARBA00002936"/>
    </source>
</evidence>
<evidence type="ECO:0000256" key="6">
    <source>
        <dbReference type="ARBA" id="ARBA00022725"/>
    </source>
</evidence>
<organism evidence="15 16">
    <name type="scientific">Podarcis muralis</name>
    <name type="common">Wall lizard</name>
    <name type="synonym">Lacerta muralis</name>
    <dbReference type="NCBI Taxonomy" id="64176"/>
    <lineage>
        <taxon>Eukaryota</taxon>
        <taxon>Metazoa</taxon>
        <taxon>Chordata</taxon>
        <taxon>Craniata</taxon>
        <taxon>Vertebrata</taxon>
        <taxon>Euteleostomi</taxon>
        <taxon>Lepidosauria</taxon>
        <taxon>Squamata</taxon>
        <taxon>Bifurcata</taxon>
        <taxon>Unidentata</taxon>
        <taxon>Episquamata</taxon>
        <taxon>Laterata</taxon>
        <taxon>Lacertibaenia</taxon>
        <taxon>Lacertidae</taxon>
        <taxon>Podarcis</taxon>
    </lineage>
</organism>
<dbReference type="Proteomes" id="UP000472272">
    <property type="component" value="Chromosome 13"/>
</dbReference>
<evidence type="ECO:0000313" key="15">
    <source>
        <dbReference type="Ensembl" id="ENSPMRP00000023083.1"/>
    </source>
</evidence>
<dbReference type="FunFam" id="1.20.1070.10:FF:000037">
    <property type="entry name" value="Olfactory receptor"/>
    <property type="match status" value="1"/>
</dbReference>
<feature type="transmembrane region" description="Helical" evidence="13">
    <location>
        <begin position="37"/>
        <end position="60"/>
    </location>
</feature>
<dbReference type="Pfam" id="PF13853">
    <property type="entry name" value="7tm_4"/>
    <property type="match status" value="1"/>
</dbReference>
<dbReference type="PROSITE" id="PS50262">
    <property type="entry name" value="G_PROTEIN_RECEP_F1_2"/>
    <property type="match status" value="1"/>
</dbReference>
<feature type="transmembrane region" description="Helical" evidence="13">
    <location>
        <begin position="110"/>
        <end position="132"/>
    </location>
</feature>
<evidence type="ECO:0000256" key="12">
    <source>
        <dbReference type="RuleBase" id="RU000688"/>
    </source>
</evidence>
<dbReference type="AlphaFoldDB" id="A0A670JES2"/>
<dbReference type="PANTHER" id="PTHR26452">
    <property type="entry name" value="OLFACTORY RECEPTOR"/>
    <property type="match status" value="1"/>
</dbReference>
<dbReference type="PRINTS" id="PR00245">
    <property type="entry name" value="OLFACTORYR"/>
</dbReference>
<dbReference type="Gene3D" id="1.20.1070.10">
    <property type="entry name" value="Rhodopsin 7-helix transmembrane proteins"/>
    <property type="match status" value="1"/>
</dbReference>
<reference evidence="15 16" key="1">
    <citation type="journal article" date="2019" name="Proc. Natl. Acad. Sci. U.S.A.">
        <title>Regulatory changes in pterin and carotenoid genes underlie balanced color polymorphisms in the wall lizard.</title>
        <authorList>
            <person name="Andrade P."/>
            <person name="Pinho C."/>
            <person name="Perez I de Lanuza G."/>
            <person name="Afonso S."/>
            <person name="Brejcha J."/>
            <person name="Rubin C.J."/>
            <person name="Wallerman O."/>
            <person name="Pereira P."/>
            <person name="Sabatino S.J."/>
            <person name="Bellati A."/>
            <person name="Pellitteri-Rosa D."/>
            <person name="Bosakova Z."/>
            <person name="Bunikis I."/>
            <person name="Carretero M.A."/>
            <person name="Feiner N."/>
            <person name="Marsik P."/>
            <person name="Pauperio F."/>
            <person name="Salvi D."/>
            <person name="Soler L."/>
            <person name="While G.M."/>
            <person name="Uller T."/>
            <person name="Font E."/>
            <person name="Andersson L."/>
            <person name="Carneiro M."/>
        </authorList>
    </citation>
    <scope>NUCLEOTIDE SEQUENCE</scope>
</reference>
<evidence type="ECO:0000256" key="11">
    <source>
        <dbReference type="ARBA" id="ARBA00023224"/>
    </source>
</evidence>
<evidence type="ECO:0000256" key="5">
    <source>
        <dbReference type="ARBA" id="ARBA00022692"/>
    </source>
</evidence>
<dbReference type="Ensembl" id="ENSPMRT00000024519.1">
    <property type="protein sequence ID" value="ENSPMRP00000023083.1"/>
    <property type="gene ID" value="ENSPMRG00000014990.1"/>
</dbReference>
<keyword evidence="10 12" id="KW-0675">Receptor</keyword>
<keyword evidence="11 12" id="KW-0807">Transducer</keyword>
<evidence type="ECO:0000256" key="10">
    <source>
        <dbReference type="ARBA" id="ARBA00023170"/>
    </source>
</evidence>
<keyword evidence="3 13" id="KW-1003">Cell membrane</keyword>
<dbReference type="InterPro" id="IPR017452">
    <property type="entry name" value="GPCR_Rhodpsn_7TM"/>
</dbReference>
<evidence type="ECO:0000256" key="4">
    <source>
        <dbReference type="ARBA" id="ARBA00022606"/>
    </source>
</evidence>
<dbReference type="InterPro" id="IPR000276">
    <property type="entry name" value="GPCR_Rhodpsn"/>
</dbReference>
<dbReference type="InterPro" id="IPR050516">
    <property type="entry name" value="Olfactory_GPCR"/>
</dbReference>
<evidence type="ECO:0000259" key="14">
    <source>
        <dbReference type="PROSITE" id="PS50262"/>
    </source>
</evidence>
<dbReference type="PROSITE" id="PS00237">
    <property type="entry name" value="G_PROTEIN_RECEP_F1_1"/>
    <property type="match status" value="1"/>
</dbReference>
<feature type="transmembrane region" description="Helical" evidence="13">
    <location>
        <begin position="249"/>
        <end position="273"/>
    </location>
</feature>
<keyword evidence="6 13" id="KW-0552">Olfaction</keyword>
<keyword evidence="9 13" id="KW-0472">Membrane</keyword>
<keyword evidence="5 12" id="KW-0812">Transmembrane</keyword>
<feature type="transmembrane region" description="Helical" evidence="13">
    <location>
        <begin position="153"/>
        <end position="170"/>
    </location>
</feature>
<accession>A0A670JES2</accession>
<name>A0A670JES2_PODMU</name>
<dbReference type="InterPro" id="IPR000725">
    <property type="entry name" value="Olfact_rcpt"/>
</dbReference>
<proteinExistence type="inferred from homology"/>
<dbReference type="GeneTree" id="ENSGT01050000244828"/>
<evidence type="ECO:0000256" key="7">
    <source>
        <dbReference type="ARBA" id="ARBA00022989"/>
    </source>
</evidence>
<feature type="transmembrane region" description="Helical" evidence="13">
    <location>
        <begin position="211"/>
        <end position="237"/>
    </location>
</feature>
<dbReference type="GO" id="GO:0005886">
    <property type="term" value="C:plasma membrane"/>
    <property type="evidence" value="ECO:0007669"/>
    <property type="project" value="UniProtKB-SubCell"/>
</dbReference>
<reference evidence="15" key="2">
    <citation type="submission" date="2025-08" db="UniProtKB">
        <authorList>
            <consortium name="Ensembl"/>
        </authorList>
    </citation>
    <scope>IDENTIFICATION</scope>
</reference>
<evidence type="ECO:0000256" key="13">
    <source>
        <dbReference type="RuleBase" id="RU363047"/>
    </source>
</evidence>
<keyword evidence="7 13" id="KW-1133">Transmembrane helix</keyword>
<reference evidence="15" key="3">
    <citation type="submission" date="2025-09" db="UniProtKB">
        <authorList>
            <consortium name="Ensembl"/>
        </authorList>
    </citation>
    <scope>IDENTIFICATION</scope>
</reference>
<dbReference type="PRINTS" id="PR00237">
    <property type="entry name" value="GPCRRHODOPSN"/>
</dbReference>
<dbReference type="OMA" id="SSYNWDV"/>
<evidence type="ECO:0000313" key="16">
    <source>
        <dbReference type="Proteomes" id="UP000472272"/>
    </source>
</evidence>
<sequence>RPSMCPYFPATVLDLEKLRLPVDFLLMGFSEQRELQILHLAVFTAMYMAILIGNFLIIILVARTTHLQTPMYFFLVNLSIVDLGSTTVTIPRSISNALMNTTHISYSECAAQMLLFLFFMSSDIFLLAVMAYDRYVAICHPLHYSSVMKWGRCIQLAGGAWAAGFLNAALHTGTIFSLPFCSNIITQFFCEIPHLMKISCSDPYFSEMWALLFSSALGLGCFVLIVTSYVQIFTAVLRIMPSMANRQKAFSTCIPHITVVCILLFTSVFTYLMPTSNSPYHLDEVLAVLYTVVPPLMNPIIYSMRNKDVKTALWKLLSFNFGKKTKKMPPICL</sequence>
<keyword evidence="4 13" id="KW-0716">Sensory transduction</keyword>
<feature type="domain" description="G-protein coupled receptors family 1 profile" evidence="14">
    <location>
        <begin position="53"/>
        <end position="302"/>
    </location>
</feature>
<evidence type="ECO:0000256" key="3">
    <source>
        <dbReference type="ARBA" id="ARBA00022475"/>
    </source>
</evidence>
<keyword evidence="8 12" id="KW-0297">G-protein coupled receptor</keyword>
<feature type="transmembrane region" description="Helical" evidence="13">
    <location>
        <begin position="72"/>
        <end position="90"/>
    </location>
</feature>